<dbReference type="GO" id="GO:0006020">
    <property type="term" value="P:inositol metabolic process"/>
    <property type="evidence" value="ECO:0007669"/>
    <property type="project" value="TreeGrafter"/>
</dbReference>
<evidence type="ECO:0000256" key="8">
    <source>
        <dbReference type="ARBA" id="ARBA00033209"/>
    </source>
</evidence>
<comment type="function">
    <text evidence="10">Catalyzes the dephosphorylation of histidinol-phosphate to histidinol, the direct precursor of histidine.</text>
</comment>
<evidence type="ECO:0000256" key="9">
    <source>
        <dbReference type="ARBA" id="ARBA00049158"/>
    </source>
</evidence>
<dbReference type="PROSITE" id="PS00629">
    <property type="entry name" value="IMP_1"/>
    <property type="match status" value="1"/>
</dbReference>
<evidence type="ECO:0000256" key="4">
    <source>
        <dbReference type="ARBA" id="ARBA00021697"/>
    </source>
</evidence>
<dbReference type="Proteomes" id="UP000279336">
    <property type="component" value="Unassembled WGS sequence"/>
</dbReference>
<feature type="binding site" evidence="11">
    <location>
        <position position="72"/>
    </location>
    <ligand>
        <name>Mg(2+)</name>
        <dbReference type="ChEBI" id="CHEBI:18420"/>
        <label>1</label>
        <note>catalytic</note>
    </ligand>
</feature>
<dbReference type="SUPFAM" id="SSF56655">
    <property type="entry name" value="Carbohydrate phosphatase"/>
    <property type="match status" value="1"/>
</dbReference>
<keyword evidence="15" id="KW-1185">Reference proteome</keyword>
<dbReference type="AlphaFoldDB" id="A0A383S343"/>
<dbReference type="Pfam" id="PF00459">
    <property type="entry name" value="Inositol_P"/>
    <property type="match status" value="1"/>
</dbReference>
<evidence type="ECO:0000313" key="14">
    <source>
        <dbReference type="EMBL" id="SYZ32400.1"/>
    </source>
</evidence>
<dbReference type="GO" id="GO:0008934">
    <property type="term" value="F:inositol monophosphate 1-phosphatase activity"/>
    <property type="evidence" value="ECO:0007669"/>
    <property type="project" value="TreeGrafter"/>
</dbReference>
<comment type="catalytic activity">
    <reaction evidence="9">
        <text>L-histidinol phosphate + H2O = L-histidinol + phosphate</text>
        <dbReference type="Rhea" id="RHEA:14465"/>
        <dbReference type="ChEBI" id="CHEBI:15377"/>
        <dbReference type="ChEBI" id="CHEBI:43474"/>
        <dbReference type="ChEBI" id="CHEBI:57699"/>
        <dbReference type="ChEBI" id="CHEBI:57980"/>
        <dbReference type="EC" id="3.1.3.15"/>
    </reaction>
</comment>
<keyword evidence="5 11" id="KW-0479">Metal-binding</keyword>
<dbReference type="GO" id="GO:0046872">
    <property type="term" value="F:metal ion binding"/>
    <property type="evidence" value="ECO:0007669"/>
    <property type="project" value="UniProtKB-KW"/>
</dbReference>
<protein>
    <recommendedName>
        <fullName evidence="4">Histidinol-phosphatase</fullName>
        <ecNumber evidence="3">3.1.3.15</ecNumber>
    </recommendedName>
    <alternativeName>
        <fullName evidence="8">Histidinol-phosphate phosphatase</fullName>
    </alternativeName>
</protein>
<evidence type="ECO:0000256" key="1">
    <source>
        <dbReference type="ARBA" id="ARBA00001946"/>
    </source>
</evidence>
<dbReference type="OrthoDB" id="9772456at2"/>
<dbReference type="InterPro" id="IPR020583">
    <property type="entry name" value="Inositol_monoP_metal-BS"/>
</dbReference>
<organism evidence="14 15">
    <name type="scientific">Propionibacterium australiense</name>
    <dbReference type="NCBI Taxonomy" id="119981"/>
    <lineage>
        <taxon>Bacteria</taxon>
        <taxon>Bacillati</taxon>
        <taxon>Actinomycetota</taxon>
        <taxon>Actinomycetes</taxon>
        <taxon>Propionibacteriales</taxon>
        <taxon>Propionibacteriaceae</taxon>
        <taxon>Propionibacterium</taxon>
    </lineage>
</organism>
<accession>A0A383S343</accession>
<evidence type="ECO:0000256" key="6">
    <source>
        <dbReference type="ARBA" id="ARBA00022801"/>
    </source>
</evidence>
<evidence type="ECO:0000256" key="10">
    <source>
        <dbReference type="ARBA" id="ARBA00053547"/>
    </source>
</evidence>
<dbReference type="GO" id="GO:0007165">
    <property type="term" value="P:signal transduction"/>
    <property type="evidence" value="ECO:0007669"/>
    <property type="project" value="TreeGrafter"/>
</dbReference>
<dbReference type="Proteomes" id="UP000263928">
    <property type="component" value="Unassembled WGS sequence"/>
</dbReference>
<evidence type="ECO:0000256" key="3">
    <source>
        <dbReference type="ARBA" id="ARBA00013085"/>
    </source>
</evidence>
<name>A0A383S343_9ACTN</name>
<evidence type="ECO:0000313" key="13">
    <source>
        <dbReference type="EMBL" id="RLP12180.1"/>
    </source>
</evidence>
<dbReference type="InterPro" id="IPR000760">
    <property type="entry name" value="Inositol_monophosphatase-like"/>
</dbReference>
<dbReference type="EMBL" id="UNQJ01000001">
    <property type="protein sequence ID" value="SYZ32400.1"/>
    <property type="molecule type" value="Genomic_DNA"/>
</dbReference>
<comment type="pathway">
    <text evidence="2">Amino-acid biosynthesis; L-histidine biosynthesis; L-histidine from 5-phospho-alpha-D-ribose 1-diphosphate: step 8/9.</text>
</comment>
<feature type="binding site" evidence="11">
    <location>
        <position position="217"/>
    </location>
    <ligand>
        <name>Mg(2+)</name>
        <dbReference type="ChEBI" id="CHEBI:18420"/>
        <label>1</label>
        <note>catalytic</note>
    </ligand>
</feature>
<feature type="binding site" evidence="11">
    <location>
        <position position="89"/>
    </location>
    <ligand>
        <name>Mg(2+)</name>
        <dbReference type="ChEBI" id="CHEBI:18420"/>
        <label>1</label>
        <note>catalytic</note>
    </ligand>
</feature>
<dbReference type="GO" id="GO:0004401">
    <property type="term" value="F:histidinol-phosphatase activity"/>
    <property type="evidence" value="ECO:0007669"/>
    <property type="project" value="UniProtKB-EC"/>
</dbReference>
<evidence type="ECO:0000256" key="7">
    <source>
        <dbReference type="ARBA" id="ARBA00022842"/>
    </source>
</evidence>
<keyword evidence="6 14" id="KW-0378">Hydrolase</keyword>
<feature type="compositionally biased region" description="Basic and acidic residues" evidence="12">
    <location>
        <begin position="64"/>
        <end position="73"/>
    </location>
</feature>
<dbReference type="Gene3D" id="3.30.540.10">
    <property type="entry name" value="Fructose-1,6-Bisphosphatase, subunit A, domain 1"/>
    <property type="match status" value="1"/>
</dbReference>
<dbReference type="Gene3D" id="3.40.190.80">
    <property type="match status" value="1"/>
</dbReference>
<reference evidence="13 16" key="3">
    <citation type="submission" date="2018-10" db="EMBL/GenBank/DDBJ databases">
        <title>Propionibacterium australiense Genome Sequencing and Assembly.</title>
        <authorList>
            <person name="Bernier A.-M."/>
            <person name="Bernard K."/>
        </authorList>
    </citation>
    <scope>NUCLEOTIDE SEQUENCE [LARGE SCALE GENOMIC DNA]</scope>
    <source>
        <strain evidence="13 16">NML98A078</strain>
    </source>
</reference>
<evidence type="ECO:0000313" key="16">
    <source>
        <dbReference type="Proteomes" id="UP000279336"/>
    </source>
</evidence>
<feature type="binding site" evidence="11">
    <location>
        <position position="87"/>
    </location>
    <ligand>
        <name>Mg(2+)</name>
        <dbReference type="ChEBI" id="CHEBI:18420"/>
        <label>1</label>
        <note>catalytic</note>
    </ligand>
</feature>
<comment type="cofactor">
    <cofactor evidence="1 11">
        <name>Mg(2+)</name>
        <dbReference type="ChEBI" id="CHEBI:18420"/>
    </cofactor>
</comment>
<feature type="region of interest" description="Disordered" evidence="12">
    <location>
        <begin position="41"/>
        <end position="76"/>
    </location>
</feature>
<sequence length="270" mass="28665">MAAAPDYTDDLRLAHLMADNADSLTLNRFKARDLKVRAKADHTPVSEADQAVEASVRHTLSTARPRDAVHGEEMPDTGYGPRQWIVDPIDGTANYVRGVPIWATLIGLRIAGEMVVGVVSAPALGRRWWASKGGGAFTGTSLFNPTPIGVSGTSAIPDAFLSYSSIHGWIEAGRGQGFVDLMRDCGRTRAFGDFFSYMLVAEGAVDLACEPDLELYDMAALVPIVTEAGGRFTNLDGEPGPAGPGALATNGILHDEVLARLAPDQDDAES</sequence>
<evidence type="ECO:0000313" key="15">
    <source>
        <dbReference type="Proteomes" id="UP000263928"/>
    </source>
</evidence>
<evidence type="ECO:0000256" key="5">
    <source>
        <dbReference type="ARBA" id="ARBA00022723"/>
    </source>
</evidence>
<dbReference type="PANTHER" id="PTHR20854:SF4">
    <property type="entry name" value="INOSITOL-1-MONOPHOSPHATASE-RELATED"/>
    <property type="match status" value="1"/>
</dbReference>
<dbReference type="EC" id="3.1.3.15" evidence="3"/>
<evidence type="ECO:0000256" key="11">
    <source>
        <dbReference type="PIRSR" id="PIRSR600760-2"/>
    </source>
</evidence>
<reference evidence="15" key="1">
    <citation type="submission" date="2018-08" db="EMBL/GenBank/DDBJ databases">
        <authorList>
            <person name="Hornung B."/>
        </authorList>
    </citation>
    <scope>NUCLEOTIDE SEQUENCE [LARGE SCALE GENOMIC DNA]</scope>
</reference>
<evidence type="ECO:0000256" key="12">
    <source>
        <dbReference type="SAM" id="MobiDB-lite"/>
    </source>
</evidence>
<gene>
    <name evidence="13" type="ORF">D7U36_02645</name>
    <name evidence="14" type="ORF">PROPAUS_0278</name>
</gene>
<evidence type="ECO:0000256" key="2">
    <source>
        <dbReference type="ARBA" id="ARBA00004970"/>
    </source>
</evidence>
<reference evidence="14" key="2">
    <citation type="submission" date="2018-08" db="EMBL/GenBank/DDBJ databases">
        <authorList>
            <person name="Ferrada E.E."/>
            <person name="Latorre B.A."/>
        </authorList>
    </citation>
    <scope>NUCLEOTIDE SEQUENCE [LARGE SCALE GENOMIC DNA]</scope>
    <source>
        <strain evidence="14">Propionibacterium_australiense1</strain>
    </source>
</reference>
<proteinExistence type="predicted"/>
<dbReference type="EMBL" id="RCIW01000003">
    <property type="protein sequence ID" value="RLP12180.1"/>
    <property type="molecule type" value="Genomic_DNA"/>
</dbReference>
<dbReference type="PANTHER" id="PTHR20854">
    <property type="entry name" value="INOSITOL MONOPHOSPHATASE"/>
    <property type="match status" value="1"/>
</dbReference>
<keyword evidence="7 11" id="KW-0460">Magnesium</keyword>
<dbReference type="RefSeq" id="WP_119160756.1">
    <property type="nucleotide sequence ID" value="NZ_LR134442.1"/>
</dbReference>
<dbReference type="FunFam" id="3.30.540.10:FF:000003">
    <property type="entry name" value="Inositol-1-monophosphatase"/>
    <property type="match status" value="1"/>
</dbReference>
<feature type="binding site" evidence="11">
    <location>
        <position position="90"/>
    </location>
    <ligand>
        <name>Mg(2+)</name>
        <dbReference type="ChEBI" id="CHEBI:18420"/>
        <label>2</label>
    </ligand>
</feature>
<dbReference type="PRINTS" id="PR00377">
    <property type="entry name" value="IMPHPHTASES"/>
</dbReference>